<dbReference type="SUPFAM" id="SSF144010">
    <property type="entry name" value="CofE-like"/>
    <property type="match status" value="1"/>
</dbReference>
<dbReference type="Pfam" id="PF01996">
    <property type="entry name" value="F420_ligase"/>
    <property type="match status" value="1"/>
</dbReference>
<dbReference type="EMBL" id="CACSII010000022">
    <property type="protein sequence ID" value="CAA0122214.1"/>
    <property type="molecule type" value="Genomic_DNA"/>
</dbReference>
<accession>A0A5S9QSE5</accession>
<keyword evidence="1 9" id="KW-0436">Ligase</keyword>
<evidence type="ECO:0000256" key="5">
    <source>
        <dbReference type="ARBA" id="ARBA00022958"/>
    </source>
</evidence>
<dbReference type="GO" id="GO:0046872">
    <property type="term" value="F:metal ion binding"/>
    <property type="evidence" value="ECO:0007669"/>
    <property type="project" value="UniProtKB-KW"/>
</dbReference>
<dbReference type="AlphaFoldDB" id="A0A5S9QSE5"/>
<evidence type="ECO:0000256" key="6">
    <source>
        <dbReference type="ARBA" id="ARBA00023134"/>
    </source>
</evidence>
<keyword evidence="7" id="KW-0464">Manganese</keyword>
<evidence type="ECO:0000256" key="4">
    <source>
        <dbReference type="ARBA" id="ARBA00022842"/>
    </source>
</evidence>
<dbReference type="PANTHER" id="PTHR47917:SF1">
    <property type="entry name" value="COENZYME F420:L-GLUTAMATE LIGASE"/>
    <property type="match status" value="1"/>
</dbReference>
<protein>
    <submittedName>
        <fullName evidence="9">Coenzyme F420:L-glutamate ligase</fullName>
        <ecNumber evidence="9">6.3.2.31</ecNumber>
    </submittedName>
</protein>
<organism evidence="9 10">
    <name type="scientific">BD1-7 clade bacterium</name>
    <dbReference type="NCBI Taxonomy" id="2029982"/>
    <lineage>
        <taxon>Bacteria</taxon>
        <taxon>Pseudomonadati</taxon>
        <taxon>Pseudomonadota</taxon>
        <taxon>Gammaproteobacteria</taxon>
        <taxon>Cellvibrionales</taxon>
        <taxon>Spongiibacteraceae</taxon>
        <taxon>BD1-7 clade</taxon>
    </lineage>
</organism>
<dbReference type="Gene3D" id="3.30.1330.100">
    <property type="entry name" value="CofE-like"/>
    <property type="match status" value="1"/>
</dbReference>
<dbReference type="OrthoDB" id="9788295at2"/>
<keyword evidence="6" id="KW-0342">GTP-binding</keyword>
<dbReference type="Proteomes" id="UP000434580">
    <property type="component" value="Unassembled WGS sequence"/>
</dbReference>
<keyword evidence="5" id="KW-0630">Potassium</keyword>
<keyword evidence="2" id="KW-0479">Metal-binding</keyword>
<sequence length="250" mass="27133">MHLFALEGIAEVIPGDEVAEILIESLTTHHDPLEEGDVVVLAQKIVSKAEGRYAFIDEVEASERAVELGAACDKDPRLVQLILDESEDVLRVRPGVIIVQHKRGYVHANAGIDRSNLPETERERVLLLPVDSDTSAEQLRQRLSSHFGVNLGVIINDSAGRAWRVGTQGFAIGTAGFNPLIDMVGKSDRNGRAMEVTEVAVADELAAAASYLMGQANEGKPAVVIRGAKPTLGDYPSSVLIRDKKMDMFR</sequence>
<keyword evidence="3" id="KW-0547">Nucleotide-binding</keyword>
<dbReference type="NCBIfam" id="TIGR01916">
    <property type="entry name" value="F420_cofE"/>
    <property type="match status" value="1"/>
</dbReference>
<evidence type="ECO:0000256" key="7">
    <source>
        <dbReference type="ARBA" id="ARBA00023211"/>
    </source>
</evidence>
<dbReference type="InterPro" id="IPR002847">
    <property type="entry name" value="F420-0_gamma-glut_ligase-dom"/>
</dbReference>
<dbReference type="GO" id="GO:0005525">
    <property type="term" value="F:GTP binding"/>
    <property type="evidence" value="ECO:0007669"/>
    <property type="project" value="UniProtKB-KW"/>
</dbReference>
<evidence type="ECO:0000256" key="3">
    <source>
        <dbReference type="ARBA" id="ARBA00022741"/>
    </source>
</evidence>
<evidence type="ECO:0000313" key="9">
    <source>
        <dbReference type="EMBL" id="CAA0122214.1"/>
    </source>
</evidence>
<evidence type="ECO:0000313" key="10">
    <source>
        <dbReference type="Proteomes" id="UP000434580"/>
    </source>
</evidence>
<gene>
    <name evidence="9" type="primary">fbiB</name>
    <name evidence="9" type="ORF">DPBNPPHM_02820</name>
</gene>
<feature type="domain" description="Coenzyme F420:L-glutamate ligase-like" evidence="8">
    <location>
        <begin position="10"/>
        <end position="227"/>
    </location>
</feature>
<keyword evidence="4" id="KW-0460">Magnesium</keyword>
<evidence type="ECO:0000256" key="2">
    <source>
        <dbReference type="ARBA" id="ARBA00022723"/>
    </source>
</evidence>
<name>A0A5S9QSE5_9GAMM</name>
<dbReference type="InterPro" id="IPR008225">
    <property type="entry name" value="F420-0_g-glutamyl_ligase"/>
</dbReference>
<proteinExistence type="predicted"/>
<dbReference type="Gene3D" id="3.90.1660.10">
    <property type="entry name" value="CofE-like domain"/>
    <property type="match status" value="1"/>
</dbReference>
<dbReference type="EC" id="6.3.2.31" evidence="9"/>
<reference evidence="9 10" key="1">
    <citation type="submission" date="2019-11" db="EMBL/GenBank/DDBJ databases">
        <authorList>
            <person name="Holert J."/>
        </authorList>
    </citation>
    <scope>NUCLEOTIDE SEQUENCE [LARGE SCALE GENOMIC DNA]</scope>
    <source>
        <strain evidence="9">BC5_2</strain>
    </source>
</reference>
<dbReference type="PANTHER" id="PTHR47917">
    <property type="match status" value="1"/>
</dbReference>
<evidence type="ECO:0000256" key="1">
    <source>
        <dbReference type="ARBA" id="ARBA00022598"/>
    </source>
</evidence>
<dbReference type="GO" id="GO:0052618">
    <property type="term" value="F:coenzyme F420-0:L-glutamate ligase activity"/>
    <property type="evidence" value="ECO:0007669"/>
    <property type="project" value="UniProtKB-EC"/>
</dbReference>
<evidence type="ECO:0000259" key="8">
    <source>
        <dbReference type="Pfam" id="PF01996"/>
    </source>
</evidence>